<dbReference type="GO" id="GO:0004077">
    <property type="term" value="F:biotin--[biotin carboxyl-carrier protein] ligase activity"/>
    <property type="evidence" value="ECO:0007669"/>
    <property type="project" value="UniProtKB-EC"/>
</dbReference>
<organism evidence="3 4">
    <name type="scientific">Trueperella bonasi</name>
    <dbReference type="NCBI Taxonomy" id="312286"/>
    <lineage>
        <taxon>Bacteria</taxon>
        <taxon>Bacillati</taxon>
        <taxon>Actinomycetota</taxon>
        <taxon>Actinomycetes</taxon>
        <taxon>Actinomycetales</taxon>
        <taxon>Actinomycetaceae</taxon>
        <taxon>Trueperella</taxon>
    </lineage>
</organism>
<dbReference type="EC" id="6.3.4.15" evidence="3"/>
<dbReference type="PROSITE" id="PS51733">
    <property type="entry name" value="BPL_LPL_CATALYTIC"/>
    <property type="match status" value="1"/>
</dbReference>
<keyword evidence="4" id="KW-1185">Reference proteome</keyword>
<keyword evidence="1 3" id="KW-0436">Ligase</keyword>
<evidence type="ECO:0000313" key="3">
    <source>
        <dbReference type="EMBL" id="MDP9805810.1"/>
    </source>
</evidence>
<evidence type="ECO:0000313" key="4">
    <source>
        <dbReference type="Proteomes" id="UP001243212"/>
    </source>
</evidence>
<sequence>MDRPLQQAPARPSAHSVRFVETTTSTQDDVRALTNAEHLTTVCAGQQTAGRGRLGRSWESGPNQSLLASTFITLPDSELMRERIGFLTLIGAAAMRAALVDFTKSEFTKANAASADGFEVKFPNDVVLGGLKIAGILGEFLSEHSAQRGELCAAIGVGVNVSQREHELVEGATSLAHAGFDVSGTGTVLNDSDITELTCSFPAQQLLALYLPHLASRIATFAREADATELIAEFNAHLHGRGTQVTVAGKTGTIAGLTEDAHLILQGERATTVSPAEVAMFVEHGKLPAN</sequence>
<dbReference type="InterPro" id="IPR045864">
    <property type="entry name" value="aa-tRNA-synth_II/BPL/LPL"/>
</dbReference>
<dbReference type="CDD" id="cd16442">
    <property type="entry name" value="BPL"/>
    <property type="match status" value="1"/>
</dbReference>
<dbReference type="Gene3D" id="3.30.930.10">
    <property type="entry name" value="Bira Bifunctional Protein, Domain 2"/>
    <property type="match status" value="1"/>
</dbReference>
<accession>A0ABT9NEL1</accession>
<protein>
    <submittedName>
        <fullName evidence="3">BirA family biotin operon repressor/biotin-[acetyl-CoA-carboxylase] ligase</fullName>
        <ecNumber evidence="3">6.3.4.15</ecNumber>
    </submittedName>
</protein>
<dbReference type="PANTHER" id="PTHR12835">
    <property type="entry name" value="BIOTIN PROTEIN LIGASE"/>
    <property type="match status" value="1"/>
</dbReference>
<dbReference type="PANTHER" id="PTHR12835:SF5">
    <property type="entry name" value="BIOTIN--PROTEIN LIGASE"/>
    <property type="match status" value="1"/>
</dbReference>
<dbReference type="SUPFAM" id="SSF55681">
    <property type="entry name" value="Class II aaRS and biotin synthetases"/>
    <property type="match status" value="1"/>
</dbReference>
<dbReference type="RefSeq" id="WP_307682071.1">
    <property type="nucleotide sequence ID" value="NZ_JAUSQX010000001.1"/>
</dbReference>
<gene>
    <name evidence="3" type="ORF">J2S70_000392</name>
</gene>
<dbReference type="EMBL" id="JAUSQX010000001">
    <property type="protein sequence ID" value="MDP9805810.1"/>
    <property type="molecule type" value="Genomic_DNA"/>
</dbReference>
<proteinExistence type="predicted"/>
<dbReference type="Pfam" id="PF03099">
    <property type="entry name" value="BPL_LplA_LipB"/>
    <property type="match status" value="1"/>
</dbReference>
<comment type="caution">
    <text evidence="3">The sequence shown here is derived from an EMBL/GenBank/DDBJ whole genome shotgun (WGS) entry which is preliminary data.</text>
</comment>
<evidence type="ECO:0000256" key="1">
    <source>
        <dbReference type="ARBA" id="ARBA00022598"/>
    </source>
</evidence>
<name>A0ABT9NEL1_9ACTO</name>
<dbReference type="InterPro" id="IPR004143">
    <property type="entry name" value="BPL_LPL_catalytic"/>
</dbReference>
<dbReference type="Proteomes" id="UP001243212">
    <property type="component" value="Unassembled WGS sequence"/>
</dbReference>
<reference evidence="3 4" key="1">
    <citation type="submission" date="2023-07" db="EMBL/GenBank/DDBJ databases">
        <title>Sequencing the genomes of 1000 actinobacteria strains.</title>
        <authorList>
            <person name="Klenk H.-P."/>
        </authorList>
    </citation>
    <scope>NUCLEOTIDE SEQUENCE [LARGE SCALE GENOMIC DNA]</scope>
    <source>
        <strain evidence="3 4">DSM 17163</strain>
    </source>
</reference>
<feature type="domain" description="BPL/LPL catalytic" evidence="2">
    <location>
        <begin position="11"/>
        <end position="222"/>
    </location>
</feature>
<evidence type="ECO:0000259" key="2">
    <source>
        <dbReference type="PROSITE" id="PS51733"/>
    </source>
</evidence>
<dbReference type="InterPro" id="IPR004408">
    <property type="entry name" value="Biotin_CoA_COase_ligase"/>
</dbReference>